<evidence type="ECO:0000313" key="2">
    <source>
        <dbReference type="Proteomes" id="UP001198242"/>
    </source>
</evidence>
<reference evidence="1 2" key="1">
    <citation type="submission" date="2021-10" db="EMBL/GenBank/DDBJ databases">
        <title>Anaerobic single-cell dispensing facilitates the cultivation of human gut bacteria.</title>
        <authorList>
            <person name="Afrizal A."/>
        </authorList>
    </citation>
    <scope>NUCLEOTIDE SEQUENCE [LARGE SCALE GENOMIC DNA]</scope>
    <source>
        <strain evidence="1 2">CLA-AA-H232</strain>
    </source>
</reference>
<sequence length="262" mass="30819">MIYVITNGEQYIRTNPNGRLAWSGNPTLANSFETFPAALGFLKTKRVQNFLKGNSRRSRVVELTDGYMPVEKPENCCEEDKSNINDIISMDIERLLNEPHLPDEQNPYTYYGKTRLDMENVDISDVLVSAGKVLTNLDKQYENMKYLEKEMDLRILDIRHYLRDENTKLSGVAMQRCGYYLQELERYRKIYKKNRLVLELIKDDANKLKDENIQNEIQNIMNSPYRYRRISATLLKGFCNGRYRKEKNNESRRLSKAVRACM</sequence>
<dbReference type="Proteomes" id="UP001198242">
    <property type="component" value="Unassembled WGS sequence"/>
</dbReference>
<proteinExistence type="predicted"/>
<dbReference type="EMBL" id="JAJEQM010000014">
    <property type="protein sequence ID" value="MCC2211199.1"/>
    <property type="molecule type" value="Genomic_DNA"/>
</dbReference>
<keyword evidence="2" id="KW-1185">Reference proteome</keyword>
<gene>
    <name evidence="1" type="ORF">LKE05_10420</name>
</gene>
<protein>
    <submittedName>
        <fullName evidence="1">Uncharacterized protein</fullName>
    </submittedName>
</protein>
<comment type="caution">
    <text evidence="1">The sequence shown here is derived from an EMBL/GenBank/DDBJ whole genome shotgun (WGS) entry which is preliminary data.</text>
</comment>
<evidence type="ECO:0000313" key="1">
    <source>
        <dbReference type="EMBL" id="MCC2211199.1"/>
    </source>
</evidence>
<name>A0AAE3E005_9FIRM</name>
<organism evidence="1 2">
    <name type="scientific">Hominilimicola fabiformis</name>
    <dbReference type="NCBI Taxonomy" id="2885356"/>
    <lineage>
        <taxon>Bacteria</taxon>
        <taxon>Bacillati</taxon>
        <taxon>Bacillota</taxon>
        <taxon>Clostridia</taxon>
        <taxon>Eubacteriales</taxon>
        <taxon>Oscillospiraceae</taxon>
        <taxon>Hominilimicola</taxon>
    </lineage>
</organism>
<dbReference type="RefSeq" id="WP_308456812.1">
    <property type="nucleotide sequence ID" value="NZ_JAJEQM010000014.1"/>
</dbReference>
<dbReference type="AlphaFoldDB" id="A0AAE3E005"/>
<accession>A0AAE3E005</accession>